<gene>
    <name evidence="3" type="ORF">K529_013325</name>
</gene>
<dbReference type="AlphaFoldDB" id="A0A1B1A5A2"/>
<evidence type="ECO:0000313" key="3">
    <source>
        <dbReference type="EMBL" id="ANP41754.1"/>
    </source>
</evidence>
<feature type="domain" description="PRC-barrel" evidence="2">
    <location>
        <begin position="35"/>
        <end position="114"/>
    </location>
</feature>
<feature type="signal peptide" evidence="1">
    <location>
        <begin position="1"/>
        <end position="20"/>
    </location>
</feature>
<reference evidence="3 4" key="1">
    <citation type="journal article" date="2016" name="ISME J.">
        <title>Global occurrence and heterogeneity of the Roseobacter-clade species Ruegeria mobilis.</title>
        <authorList>
            <person name="Sonnenschein E."/>
            <person name="Gram L."/>
        </authorList>
    </citation>
    <scope>NUCLEOTIDE SEQUENCE [LARGE SCALE GENOMIC DNA]</scope>
    <source>
        <strain evidence="3 4">F1926</strain>
    </source>
</reference>
<dbReference type="Pfam" id="PF05239">
    <property type="entry name" value="PRC"/>
    <property type="match status" value="2"/>
</dbReference>
<dbReference type="KEGG" id="rmb:K529_013325"/>
<dbReference type="Gene3D" id="2.30.30.240">
    <property type="entry name" value="PRC-barrel domain"/>
    <property type="match status" value="2"/>
</dbReference>
<dbReference type="STRING" id="1265309.K529_013325"/>
<dbReference type="GeneID" id="28250833"/>
<organism evidence="3 4">
    <name type="scientific">Tritonibacter mobilis F1926</name>
    <dbReference type="NCBI Taxonomy" id="1265309"/>
    <lineage>
        <taxon>Bacteria</taxon>
        <taxon>Pseudomonadati</taxon>
        <taxon>Pseudomonadota</taxon>
        <taxon>Alphaproteobacteria</taxon>
        <taxon>Rhodobacterales</taxon>
        <taxon>Paracoccaceae</taxon>
        <taxon>Tritonibacter</taxon>
    </lineage>
</organism>
<dbReference type="InterPro" id="IPR011033">
    <property type="entry name" value="PRC_barrel-like_sf"/>
</dbReference>
<protein>
    <submittedName>
        <fullName evidence="3">PRC-barrel domain protein</fullName>
    </submittedName>
</protein>
<evidence type="ECO:0000313" key="4">
    <source>
        <dbReference type="Proteomes" id="UP000013243"/>
    </source>
</evidence>
<feature type="domain" description="PRC-barrel" evidence="2">
    <location>
        <begin position="183"/>
        <end position="247"/>
    </location>
</feature>
<dbReference type="Proteomes" id="UP000013243">
    <property type="component" value="Chromosome"/>
</dbReference>
<dbReference type="EMBL" id="CP015230">
    <property type="protein sequence ID" value="ANP41754.1"/>
    <property type="molecule type" value="Genomic_DNA"/>
</dbReference>
<dbReference type="InterPro" id="IPR027275">
    <property type="entry name" value="PRC-brl_dom"/>
</dbReference>
<dbReference type="PANTHER" id="PTHR36505:SF1">
    <property type="entry name" value="BLR1072 PROTEIN"/>
    <property type="match status" value="1"/>
</dbReference>
<dbReference type="SUPFAM" id="SSF50346">
    <property type="entry name" value="PRC-barrel domain"/>
    <property type="match status" value="2"/>
</dbReference>
<dbReference type="OrthoDB" id="7876889at2"/>
<keyword evidence="1" id="KW-0732">Signal</keyword>
<dbReference type="PANTHER" id="PTHR36505">
    <property type="entry name" value="BLR1072 PROTEIN"/>
    <property type="match status" value="1"/>
</dbReference>
<accession>A0A1B1A5A2</accession>
<evidence type="ECO:0000259" key="2">
    <source>
        <dbReference type="Pfam" id="PF05239"/>
    </source>
</evidence>
<feature type="chain" id="PRO_5008518406" evidence="1">
    <location>
        <begin position="21"/>
        <end position="269"/>
    </location>
</feature>
<evidence type="ECO:0000256" key="1">
    <source>
        <dbReference type="SAM" id="SignalP"/>
    </source>
</evidence>
<name>A0A1B1A5A2_9RHOB</name>
<proteinExistence type="predicted"/>
<sequence length="269" mass="28610">MKKLLISTSLIIAMGLPAVAAETSDMFRSEAGPAEFHASSFVGKRIYQTENEALKDVMDGVQDGWADIGEVNDVILSRDGTAEAVLVDIGGFLGIGENQIAVDMDALKFVRNGNSDGGADGYFLVLNAPADTLEAAPRYETAKQPAIAEPTLKERERSDAPADRVESAFGINETTEASVHMAELTAEELLSATAFDANDEMIGQVADIVMDGEGDVNAVVVDVGGFLGLGAKPVELELADLSIEDESGTIRIYTMLTKSQMEELPEYKG</sequence>
<dbReference type="RefSeq" id="WP_005622779.1">
    <property type="nucleotide sequence ID" value="NZ_CP015230.1"/>
</dbReference>